<keyword evidence="2" id="KW-1185">Reference proteome</keyword>
<organism evidence="1 2">
    <name type="scientific">Nannochloropsis gaditana</name>
    <dbReference type="NCBI Taxonomy" id="72520"/>
    <lineage>
        <taxon>Eukaryota</taxon>
        <taxon>Sar</taxon>
        <taxon>Stramenopiles</taxon>
        <taxon>Ochrophyta</taxon>
        <taxon>Eustigmatophyceae</taxon>
        <taxon>Eustigmatales</taxon>
        <taxon>Monodopsidaceae</taxon>
        <taxon>Nannochloropsis</taxon>
    </lineage>
</organism>
<reference evidence="1 2" key="1">
    <citation type="journal article" date="2014" name="Mol. Plant">
        <title>Chromosome Scale Genome Assembly and Transcriptome Profiling of Nannochloropsis gaditana in Nitrogen Depletion.</title>
        <authorList>
            <person name="Corteggiani Carpinelli E."/>
            <person name="Telatin A."/>
            <person name="Vitulo N."/>
            <person name="Forcato C."/>
            <person name="D'Angelo M."/>
            <person name="Schiavon R."/>
            <person name="Vezzi A."/>
            <person name="Giacometti G.M."/>
            <person name="Morosinotto T."/>
            <person name="Valle G."/>
        </authorList>
    </citation>
    <scope>NUCLEOTIDE SEQUENCE [LARGE SCALE GENOMIC DNA]</scope>
    <source>
        <strain evidence="1 2">B-31</strain>
    </source>
</reference>
<accession>W7T091</accession>
<dbReference type="AlphaFoldDB" id="W7T091"/>
<evidence type="ECO:0000313" key="1">
    <source>
        <dbReference type="EMBL" id="EWM20505.1"/>
    </source>
</evidence>
<comment type="caution">
    <text evidence="1">The sequence shown here is derived from an EMBL/GenBank/DDBJ whole genome shotgun (WGS) entry which is preliminary data.</text>
</comment>
<evidence type="ECO:0000313" key="2">
    <source>
        <dbReference type="Proteomes" id="UP000019335"/>
    </source>
</evidence>
<gene>
    <name evidence="1" type="ORF">Naga_100607g2</name>
</gene>
<sequence>MRRTNYGCPFAGFGAKPQAIIHFEVSKTHFPVKNRKPTYFVRPPILAQASFMDEISPMIGDPHWELKISQANPSLTTPLRACRYLSNLKMFHSLLT</sequence>
<proteinExistence type="predicted"/>
<dbReference type="EMBL" id="AZIL01003022">
    <property type="protein sequence ID" value="EWM20505.1"/>
    <property type="molecule type" value="Genomic_DNA"/>
</dbReference>
<dbReference type="Proteomes" id="UP000019335">
    <property type="component" value="Unassembled WGS sequence"/>
</dbReference>
<protein>
    <submittedName>
        <fullName evidence="1">Uncharacterized protein</fullName>
    </submittedName>
</protein>
<name>W7T091_9STRA</name>